<dbReference type="InterPro" id="IPR022059">
    <property type="entry name" value="DUF3615"/>
</dbReference>
<dbReference type="PANTHER" id="PTHR34710">
    <property type="entry name" value="OS03G0834100 PROTEIN"/>
    <property type="match status" value="1"/>
</dbReference>
<keyword evidence="3" id="KW-1185">Reference proteome</keyword>
<gene>
    <name evidence="2" type="ORF">C2845_PM09G11080</name>
</gene>
<protein>
    <recommendedName>
        <fullName evidence="1">DUF3615 domain-containing protein</fullName>
    </recommendedName>
</protein>
<name>A0A3L6S3A6_PANMI</name>
<dbReference type="STRING" id="4540.A0A3L6S3A6"/>
<dbReference type="Proteomes" id="UP000275267">
    <property type="component" value="Unassembled WGS sequence"/>
</dbReference>
<dbReference type="OrthoDB" id="693786at2759"/>
<evidence type="ECO:0000313" key="3">
    <source>
        <dbReference type="Proteomes" id="UP000275267"/>
    </source>
</evidence>
<comment type="caution">
    <text evidence="2">The sequence shown here is derived from an EMBL/GenBank/DDBJ whole genome shotgun (WGS) entry which is preliminary data.</text>
</comment>
<accession>A0A3L6S3A6</accession>
<dbReference type="EMBL" id="PQIB02000006">
    <property type="protein sequence ID" value="RLN13420.1"/>
    <property type="molecule type" value="Genomic_DNA"/>
</dbReference>
<dbReference type="PANTHER" id="PTHR34710:SF10">
    <property type="entry name" value="EXPRESSED PROTEIN"/>
    <property type="match status" value="1"/>
</dbReference>
<proteinExistence type="predicted"/>
<reference evidence="3" key="1">
    <citation type="journal article" date="2019" name="Nat. Commun.">
        <title>The genome of broomcorn millet.</title>
        <authorList>
            <person name="Zou C."/>
            <person name="Miki D."/>
            <person name="Li D."/>
            <person name="Tang Q."/>
            <person name="Xiao L."/>
            <person name="Rajput S."/>
            <person name="Deng P."/>
            <person name="Jia W."/>
            <person name="Huang R."/>
            <person name="Zhang M."/>
            <person name="Sun Y."/>
            <person name="Hu J."/>
            <person name="Fu X."/>
            <person name="Schnable P.S."/>
            <person name="Li F."/>
            <person name="Zhang H."/>
            <person name="Feng B."/>
            <person name="Zhu X."/>
            <person name="Liu R."/>
            <person name="Schnable J.C."/>
            <person name="Zhu J.-K."/>
            <person name="Zhang H."/>
        </authorList>
    </citation>
    <scope>NUCLEOTIDE SEQUENCE [LARGE SCALE GENOMIC DNA]</scope>
</reference>
<evidence type="ECO:0000259" key="1">
    <source>
        <dbReference type="Pfam" id="PF12274"/>
    </source>
</evidence>
<sequence length="152" mass="16617">MASAWPTGAYAPSTSPSVLFDLLPQLSAEEKARFPPTGNGRASEATRMCTVNDALRHYNAGHPGAEFDAVKSLMEDSVYFKCRLWFHINFLARSCSSKSIKRFFAEVHYEPQPSTDGDPFFSLFPVVEACIILASTGAAVHFVEATGTFCTP</sequence>
<dbReference type="AlphaFoldDB" id="A0A3L6S3A6"/>
<dbReference type="Pfam" id="PF12274">
    <property type="entry name" value="DUF3615"/>
    <property type="match status" value="1"/>
</dbReference>
<feature type="domain" description="DUF3615" evidence="1">
    <location>
        <begin position="51"/>
        <end position="125"/>
    </location>
</feature>
<organism evidence="2 3">
    <name type="scientific">Panicum miliaceum</name>
    <name type="common">Proso millet</name>
    <name type="synonym">Broomcorn millet</name>
    <dbReference type="NCBI Taxonomy" id="4540"/>
    <lineage>
        <taxon>Eukaryota</taxon>
        <taxon>Viridiplantae</taxon>
        <taxon>Streptophyta</taxon>
        <taxon>Embryophyta</taxon>
        <taxon>Tracheophyta</taxon>
        <taxon>Spermatophyta</taxon>
        <taxon>Magnoliopsida</taxon>
        <taxon>Liliopsida</taxon>
        <taxon>Poales</taxon>
        <taxon>Poaceae</taxon>
        <taxon>PACMAD clade</taxon>
        <taxon>Panicoideae</taxon>
        <taxon>Panicodae</taxon>
        <taxon>Paniceae</taxon>
        <taxon>Panicinae</taxon>
        <taxon>Panicum</taxon>
        <taxon>Panicum sect. Panicum</taxon>
    </lineage>
</organism>
<evidence type="ECO:0000313" key="2">
    <source>
        <dbReference type="EMBL" id="RLN13420.1"/>
    </source>
</evidence>